<keyword evidence="2" id="KW-1185">Reference proteome</keyword>
<organism evidence="1 2">
    <name type="scientific">Holotrichia oblita</name>
    <name type="common">Chafer beetle</name>
    <dbReference type="NCBI Taxonomy" id="644536"/>
    <lineage>
        <taxon>Eukaryota</taxon>
        <taxon>Metazoa</taxon>
        <taxon>Ecdysozoa</taxon>
        <taxon>Arthropoda</taxon>
        <taxon>Hexapoda</taxon>
        <taxon>Insecta</taxon>
        <taxon>Pterygota</taxon>
        <taxon>Neoptera</taxon>
        <taxon>Endopterygota</taxon>
        <taxon>Coleoptera</taxon>
        <taxon>Polyphaga</taxon>
        <taxon>Scarabaeiformia</taxon>
        <taxon>Scarabaeidae</taxon>
        <taxon>Melolonthinae</taxon>
        <taxon>Holotrichia</taxon>
    </lineage>
</organism>
<evidence type="ECO:0000313" key="2">
    <source>
        <dbReference type="Proteomes" id="UP001056778"/>
    </source>
</evidence>
<accession>A0ACB9SP57</accession>
<dbReference type="EMBL" id="CM043022">
    <property type="protein sequence ID" value="KAI4456985.1"/>
    <property type="molecule type" value="Genomic_DNA"/>
</dbReference>
<proteinExistence type="predicted"/>
<comment type="caution">
    <text evidence="1">The sequence shown here is derived from an EMBL/GenBank/DDBJ whole genome shotgun (WGS) entry which is preliminary data.</text>
</comment>
<gene>
    <name evidence="1" type="ORF">MML48_8g00005799</name>
</gene>
<evidence type="ECO:0000313" key="1">
    <source>
        <dbReference type="EMBL" id="KAI4456985.1"/>
    </source>
</evidence>
<name>A0ACB9SP57_HOLOL</name>
<reference evidence="1" key="1">
    <citation type="submission" date="2022-04" db="EMBL/GenBank/DDBJ databases">
        <title>Chromosome-scale genome assembly of Holotrichia oblita Faldermann.</title>
        <authorList>
            <person name="Rongchong L."/>
        </authorList>
    </citation>
    <scope>NUCLEOTIDE SEQUENCE</scope>
    <source>
        <strain evidence="1">81SQS9</strain>
    </source>
</reference>
<sequence length="489" mass="54378">MKLKRASINFEIPRSTLQRHARSGNKVKRLGRKSILSKEQEEELCSRIFRLAKIGMPLTSKVLRRSEEGSWIVSLSRLAMIPSALLGGFVTEKIGRKYCMLIGGVFLLFPWFMLAFGKSIWVLYAARFIAGLAVGALVVCGTIYVGEVAENDIRGKLSTATIILRVSGSLMILCVGPYVSYQTLSLIGVILPILFLLSFSFMPESPFYLVKKNRIKEAEQNLRVLSSKTVDDKFIANRLNEIKYCIDEDMKNKATVWEFLSNPMYRKPMIILFGVKTLHQLSGESAISAYMQTIIGLTDSSVSEEISSIIFGAIQLPAALTAGFLIDKLGRKPLVIISAVGSAIALFTEGTFFYFQDVLEADLSSVAWLPTVALTLFLFMNPLGIIPLPYVLLGELFPTNIKGMAVSTITLYAGILTFLTARFFKPLSNAWGMYSTFWFFGSVCILGVIFVIVMLPETKRKSFSEIQALLHNKKGDDVENNKVVVDKPN</sequence>
<dbReference type="Proteomes" id="UP001056778">
    <property type="component" value="Chromosome 8"/>
</dbReference>
<protein>
    <submittedName>
        <fullName evidence="1">Sugar transporter-like</fullName>
    </submittedName>
</protein>